<dbReference type="GO" id="GO:0016787">
    <property type="term" value="F:hydrolase activity"/>
    <property type="evidence" value="ECO:0007669"/>
    <property type="project" value="UniProtKB-KW"/>
</dbReference>
<sequence>MHRSGTVILALTRGGTVLAGRLASRMAVCEVGSGLVEMHVPERFREALGPNDAVRIESIDEPLSALVSRLFVDRAEFVFIASAGVVVRLIAPLLVDKTRDPAVLVIDEAGRFVIPLLSGHLGGANASAQWIADLLGATAVLTTSSDVQGTIAVDLLGRDLGWRVEADREALLHAAAAVVNGERVVVIEEACGREWWPSERALPVNLHPVKSWAQAGEAAAYLWVTRARVDPELRMRLGRRLVVYRPLGGSEHANSGGTGY</sequence>
<dbReference type="PANTHER" id="PTHR37477">
    <property type="entry name" value="COBALT-PRECORRIN-5A HYDROLASE"/>
    <property type="match status" value="1"/>
</dbReference>
<gene>
    <name evidence="3" type="ORF">BDD21_2341</name>
</gene>
<proteinExistence type="predicted"/>
<feature type="domain" description="Cobalamin biosynthesis central region" evidence="2">
    <location>
        <begin position="151"/>
        <end position="246"/>
    </location>
</feature>
<accession>A0A495V8I5</accession>
<evidence type="ECO:0000313" key="3">
    <source>
        <dbReference type="EMBL" id="RKT44933.1"/>
    </source>
</evidence>
<keyword evidence="4" id="KW-1185">Reference proteome</keyword>
<feature type="domain" description="Cobalamin synthesis G N-terminal" evidence="1">
    <location>
        <begin position="66"/>
        <end position="146"/>
    </location>
</feature>
<evidence type="ECO:0000259" key="1">
    <source>
        <dbReference type="Pfam" id="PF11760"/>
    </source>
</evidence>
<protein>
    <submittedName>
        <fullName evidence="3">Cobalt-precorrin 5A hydrolase</fullName>
    </submittedName>
</protein>
<dbReference type="InterPro" id="IPR038029">
    <property type="entry name" value="GbiG_N_sf"/>
</dbReference>
<dbReference type="EMBL" id="RBXL01000001">
    <property type="protein sequence ID" value="RKT44933.1"/>
    <property type="molecule type" value="Genomic_DNA"/>
</dbReference>
<dbReference type="InterPro" id="IPR052553">
    <property type="entry name" value="CbiG_hydrolase"/>
</dbReference>
<dbReference type="InterPro" id="IPR021745">
    <property type="entry name" value="CbiG_mid"/>
</dbReference>
<reference evidence="3 4" key="1">
    <citation type="submission" date="2018-10" db="EMBL/GenBank/DDBJ databases">
        <title>Genomic Encyclopedia of Archaeal and Bacterial Type Strains, Phase II (KMG-II): from individual species to whole genera.</title>
        <authorList>
            <person name="Goeker M."/>
        </authorList>
    </citation>
    <scope>NUCLEOTIDE SEQUENCE [LARGE SCALE GENOMIC DNA]</scope>
    <source>
        <strain evidence="3 4">DSM 235</strain>
    </source>
</reference>
<dbReference type="Proteomes" id="UP000274556">
    <property type="component" value="Unassembled WGS sequence"/>
</dbReference>
<dbReference type="PANTHER" id="PTHR37477:SF1">
    <property type="entry name" value="COBALT-PRECORRIN-5A HYDROLASE"/>
    <property type="match status" value="1"/>
</dbReference>
<evidence type="ECO:0000313" key="4">
    <source>
        <dbReference type="Proteomes" id="UP000274556"/>
    </source>
</evidence>
<dbReference type="Pfam" id="PF11760">
    <property type="entry name" value="CbiG_N"/>
    <property type="match status" value="1"/>
</dbReference>
<dbReference type="InterPro" id="IPR021744">
    <property type="entry name" value="CbiG_N"/>
</dbReference>
<evidence type="ECO:0000259" key="2">
    <source>
        <dbReference type="Pfam" id="PF11761"/>
    </source>
</evidence>
<name>A0A495V8I5_9GAMM</name>
<comment type="caution">
    <text evidence="3">The sequence shown here is derived from an EMBL/GenBank/DDBJ whole genome shotgun (WGS) entry which is preliminary data.</text>
</comment>
<dbReference type="Pfam" id="PF11761">
    <property type="entry name" value="CbiG_mid"/>
    <property type="match status" value="1"/>
</dbReference>
<organism evidence="3 4">
    <name type="scientific">Thiocapsa rosea</name>
    <dbReference type="NCBI Taxonomy" id="69360"/>
    <lineage>
        <taxon>Bacteria</taxon>
        <taxon>Pseudomonadati</taxon>
        <taxon>Pseudomonadota</taxon>
        <taxon>Gammaproteobacteria</taxon>
        <taxon>Chromatiales</taxon>
        <taxon>Chromatiaceae</taxon>
        <taxon>Thiocapsa</taxon>
    </lineage>
</organism>
<dbReference type="Gene3D" id="3.40.50.11220">
    <property type="match status" value="1"/>
</dbReference>
<dbReference type="SUPFAM" id="SSF159672">
    <property type="entry name" value="CbiG N-terminal domain-like"/>
    <property type="match status" value="1"/>
</dbReference>
<keyword evidence="3" id="KW-0378">Hydrolase</keyword>
<dbReference type="AlphaFoldDB" id="A0A495V8I5"/>